<protein>
    <recommendedName>
        <fullName evidence="4">EamA domain-containing protein</fullName>
    </recommendedName>
</protein>
<gene>
    <name evidence="2" type="ORF">JP75_15365</name>
</gene>
<dbReference type="Proteomes" id="UP000028981">
    <property type="component" value="Unassembled WGS sequence"/>
</dbReference>
<evidence type="ECO:0000313" key="2">
    <source>
        <dbReference type="EMBL" id="KFL30328.1"/>
    </source>
</evidence>
<evidence type="ECO:0000256" key="1">
    <source>
        <dbReference type="SAM" id="Phobius"/>
    </source>
</evidence>
<keyword evidence="1" id="KW-0812">Transmembrane</keyword>
<dbReference type="STRING" id="46914.JP75_15365"/>
<feature type="transmembrane region" description="Helical" evidence="1">
    <location>
        <begin position="89"/>
        <end position="108"/>
    </location>
</feature>
<name>A0A087M0C5_9HYPH</name>
<keyword evidence="1" id="KW-1133">Transmembrane helix</keyword>
<feature type="transmembrane region" description="Helical" evidence="1">
    <location>
        <begin position="61"/>
        <end position="83"/>
    </location>
</feature>
<reference evidence="2 3" key="1">
    <citation type="submission" date="2014-08" db="EMBL/GenBank/DDBJ databases">
        <authorList>
            <person name="Hassan Y.I."/>
            <person name="Lepp D."/>
            <person name="Zhou T."/>
        </authorList>
    </citation>
    <scope>NUCLEOTIDE SEQUENCE [LARGE SCALE GENOMIC DNA]</scope>
    <source>
        <strain evidence="2 3">IFO13584</strain>
    </source>
</reference>
<sequence>MPYLVCAIITAISAAVSFGYSIAALRTAGGEAKTLALYAGGRSAALLLGAIAALVLQQAGWLFAIATMMIIVQAFDAYIGTTIKDRLKTFGPALTALFNLAALIWAILG</sequence>
<evidence type="ECO:0008006" key="4">
    <source>
        <dbReference type="Google" id="ProtNLM"/>
    </source>
</evidence>
<accession>A0A087M0C5</accession>
<dbReference type="AlphaFoldDB" id="A0A087M0C5"/>
<proteinExistence type="predicted"/>
<evidence type="ECO:0000313" key="3">
    <source>
        <dbReference type="Proteomes" id="UP000028981"/>
    </source>
</evidence>
<keyword evidence="3" id="KW-1185">Reference proteome</keyword>
<dbReference type="EMBL" id="JQGC01000014">
    <property type="protein sequence ID" value="KFL30328.1"/>
    <property type="molecule type" value="Genomic_DNA"/>
</dbReference>
<organism evidence="2 3">
    <name type="scientific">Devosia riboflavina</name>
    <dbReference type="NCBI Taxonomy" id="46914"/>
    <lineage>
        <taxon>Bacteria</taxon>
        <taxon>Pseudomonadati</taxon>
        <taxon>Pseudomonadota</taxon>
        <taxon>Alphaproteobacteria</taxon>
        <taxon>Hyphomicrobiales</taxon>
        <taxon>Devosiaceae</taxon>
        <taxon>Devosia</taxon>
    </lineage>
</organism>
<feature type="transmembrane region" description="Helical" evidence="1">
    <location>
        <begin position="35"/>
        <end position="56"/>
    </location>
</feature>
<comment type="caution">
    <text evidence="2">The sequence shown here is derived from an EMBL/GenBank/DDBJ whole genome shotgun (WGS) entry which is preliminary data.</text>
</comment>
<keyword evidence="1" id="KW-0472">Membrane</keyword>